<dbReference type="Proteomes" id="UP001246690">
    <property type="component" value="Chromosome"/>
</dbReference>
<accession>A0ABY9S4X6</accession>
<evidence type="ECO:0000313" key="1">
    <source>
        <dbReference type="EMBL" id="WMY72554.1"/>
    </source>
</evidence>
<sequence length="444" mass="49183">MRSIVTVKCLLCFLLFVSFGGLTSNKYYMVKDIKNLDLYLWNGPDVKDRMLIGYNLMGAVDFNVTSGGICGGVGGGSSYLWIANVKSGEKKAIFPPAGVFSIGAPQDNAIVSTDDGHCVFSDGENVYSYSIKNPVTKVLFEDVHSQHSEKARRIFFSDENNKVVVLFEKSFSVFSSRLNRSKLIEAHFSKNSKYSLKSLGDFATLSNKGRVLYASAYIKDNEENVVSAILLIDSQNGLVSKILPLNSYGNYYNSKQFYVFGNGNKLVTQLQRDTKPAWYTLDPGASLSNDNNGYKFLFNDYKAGLEDMQLPHGDDYFYAVTTDKGELLKINLSGHVDVTSFDVKDELNRAVTVSHGEGSYPVVKPNSLQPKDGDTAQLLGDYFICKDLNNAPGEKNCGSARSGVRVLVQEVRKIGEIIFVKISPENDSVNVFWTVIDNLQLNNK</sequence>
<name>A0ABY9S4X6_9ENTR</name>
<gene>
    <name evidence="1" type="ORF">RHD99_13795</name>
</gene>
<evidence type="ECO:0000313" key="2">
    <source>
        <dbReference type="Proteomes" id="UP001246690"/>
    </source>
</evidence>
<dbReference type="RefSeq" id="WP_309874542.1">
    <property type="nucleotide sequence ID" value="NZ_CP133838.1"/>
</dbReference>
<organism evidence="1 2">
    <name type="scientific">Buttiauxella selenatireducens</name>
    <dbReference type="NCBI Taxonomy" id="3073902"/>
    <lineage>
        <taxon>Bacteria</taxon>
        <taxon>Pseudomonadati</taxon>
        <taxon>Pseudomonadota</taxon>
        <taxon>Gammaproteobacteria</taxon>
        <taxon>Enterobacterales</taxon>
        <taxon>Enterobacteriaceae</taxon>
        <taxon>Buttiauxella</taxon>
    </lineage>
</organism>
<reference evidence="1 2" key="1">
    <citation type="submission" date="2023-09" db="EMBL/GenBank/DDBJ databases">
        <title>Buttiauxella selenatireducens sp. nov., isolated from the rhizosphere of Cardamine hupingshanesis.</title>
        <authorList>
            <person name="Zhang S."/>
            <person name="Xu Z."/>
            <person name="Wang H."/>
            <person name="Guo Y."/>
        </authorList>
    </citation>
    <scope>NUCLEOTIDE SEQUENCE [LARGE SCALE GENOMIC DNA]</scope>
    <source>
        <strain evidence="1 2">R73</strain>
    </source>
</reference>
<protein>
    <submittedName>
        <fullName evidence="1">Uncharacterized protein</fullName>
    </submittedName>
</protein>
<keyword evidence="2" id="KW-1185">Reference proteome</keyword>
<dbReference type="EMBL" id="CP133838">
    <property type="protein sequence ID" value="WMY72554.1"/>
    <property type="molecule type" value="Genomic_DNA"/>
</dbReference>
<dbReference type="SUPFAM" id="SSF82171">
    <property type="entry name" value="DPP6 N-terminal domain-like"/>
    <property type="match status" value="1"/>
</dbReference>
<proteinExistence type="predicted"/>